<evidence type="ECO:0000313" key="5">
    <source>
        <dbReference type="Proteomes" id="UP000218209"/>
    </source>
</evidence>
<evidence type="ECO:0000256" key="1">
    <source>
        <dbReference type="PROSITE-ProRule" id="PRU00042"/>
    </source>
</evidence>
<dbReference type="OrthoDB" id="546399at2759"/>
<dbReference type="EMBL" id="KV919160">
    <property type="protein sequence ID" value="OSX71187.1"/>
    <property type="molecule type" value="Genomic_DNA"/>
</dbReference>
<keyword evidence="1" id="KW-0862">Zinc</keyword>
<evidence type="ECO:0000259" key="3">
    <source>
        <dbReference type="PROSITE" id="PS50157"/>
    </source>
</evidence>
<feature type="region of interest" description="Disordered" evidence="2">
    <location>
        <begin position="959"/>
        <end position="1020"/>
    </location>
</feature>
<evidence type="ECO:0000313" key="4">
    <source>
        <dbReference type="EMBL" id="OSX71187.1"/>
    </source>
</evidence>
<protein>
    <recommendedName>
        <fullName evidence="3">C2H2-type domain-containing protein</fullName>
    </recommendedName>
</protein>
<feature type="compositionally biased region" description="Basic and acidic residues" evidence="2">
    <location>
        <begin position="969"/>
        <end position="978"/>
    </location>
</feature>
<feature type="compositionally biased region" description="Basic residues" evidence="2">
    <location>
        <begin position="714"/>
        <end position="727"/>
    </location>
</feature>
<organism evidence="4 5">
    <name type="scientific">Porphyra umbilicalis</name>
    <name type="common">Purple laver</name>
    <name type="synonym">Red alga</name>
    <dbReference type="NCBI Taxonomy" id="2786"/>
    <lineage>
        <taxon>Eukaryota</taxon>
        <taxon>Rhodophyta</taxon>
        <taxon>Bangiophyceae</taxon>
        <taxon>Bangiales</taxon>
        <taxon>Bangiaceae</taxon>
        <taxon>Porphyra</taxon>
    </lineage>
</organism>
<dbReference type="Proteomes" id="UP000218209">
    <property type="component" value="Unassembled WGS sequence"/>
</dbReference>
<keyword evidence="1" id="KW-0479">Metal-binding</keyword>
<dbReference type="PROSITE" id="PS50157">
    <property type="entry name" value="ZINC_FINGER_C2H2_2"/>
    <property type="match status" value="1"/>
</dbReference>
<gene>
    <name evidence="4" type="ORF">BU14_0580s0011</name>
</gene>
<name>A0A1X6NRI1_PORUM</name>
<dbReference type="PROSITE" id="PS00028">
    <property type="entry name" value="ZINC_FINGER_C2H2_1"/>
    <property type="match status" value="1"/>
</dbReference>
<accession>A0A1X6NRI1</accession>
<feature type="compositionally biased region" description="Gly residues" evidence="2">
    <location>
        <begin position="731"/>
        <end position="740"/>
    </location>
</feature>
<proteinExistence type="predicted"/>
<keyword evidence="5" id="KW-1185">Reference proteome</keyword>
<dbReference type="Pfam" id="PF18759">
    <property type="entry name" value="Plavaka"/>
    <property type="match status" value="1"/>
</dbReference>
<dbReference type="AlphaFoldDB" id="A0A1X6NRI1"/>
<dbReference type="InterPro" id="IPR013087">
    <property type="entry name" value="Znf_C2H2_type"/>
</dbReference>
<feature type="domain" description="C2H2-type" evidence="3">
    <location>
        <begin position="8"/>
        <end position="36"/>
    </location>
</feature>
<evidence type="ECO:0000256" key="2">
    <source>
        <dbReference type="SAM" id="MobiDB-lite"/>
    </source>
</evidence>
<sequence length="1229" mass="133516">MHVAAAALPCPFCTATFPFDANLSRHIARFHVGAVAFDTPVARRGPRQVPNSVGAGNSNGRHLIAVAGNTGPDDTTAPPAVRVRSVASAPDAVNCGGGSTAAGTAEGDGVAVGARVVARGDACALPMSLSRVRHVFQGTTSALVYRYFLGKGDVARADALVPLLRQGRPTAYVTDELKAIRMFALSTGGTGLSEKARADYYNSVAQTEAITAATSETVILKMEDELATSSDHSSSRSGDSSSDGPDTSSASTAPSRTRRTKKESLRKRLRKAIADAKASIKNVKGPLTSAFPTAAAFVASLKGEQDRCLSEMKWQVTHIVDGASFDFFFRDIMDVAHDAFGRAANVQLRGKRHVKADGSIVRSSSLDSDVYLVQEADVLKIHANAVHGGKPIKAFAMAVQFFSDATLLSWNGSNYAYPIRVRFPNIITGKMQWLTVGYVPVIKCTSEDGAEKARVRLLRDAVFQRCLAVLMHRFIPASQYGEPMIVPGEHDPVLAVPRVVLYAADQPEERRVLGFKLSGCKRPCSHCLVGKQHAACRGPKAGARDVLEHIDLQLDAVEALEDGAGPARLAQIEGDSSIVPIIPALAAVHGLGTGPCCLYQVFGFDMLHVMKLGVLRVVAQKVPALLKALCKGGLARYGSVAKTIVAMNERIRHFGRLIMASLVAPGYLVRKGVTQATLKGRQWRHGIVVWAFMVAGLIGRRLPGSRDPCFVSQRKGRRHAAGPRAGRRGTSSGGTPGNATGGSHDDYLEDNSAADSEASLPDRGSRATSDVGTDDTMSGGEERVEDVPVQEAAETSEAYKELFGDRPMHEAVLYVVCLAARLMGKLCGDNEPENERFTDDSALALQKEAYDFVCRYVAVLFGPIHTTKMHALAFHLVDEIFNRGNLVEADTSVNEALHRLLKAMFEGTNKQTTSFAVQMLRCEQTLAHIVAEDANDKARAAVGLSPRLHDVAFRPDVSVSATDTAPDLDGLRRPEGSEHSSASGDGRRDDESDDGSYDEHPAKRSRRLAGSERRRRRRRARVRGRRVAVADLIVKDGGRLKEITSLLGVNDKQHLTVANSQKFEAVLGWRHTRLDQHIRAADDLYRKSWYDFILYRDAAFPGVPQLGPARLIVRAVDGERRDTIIVQRMEPAQQRQNCILTEFGCRRHKWIINAHTGFPALAAVNVVDVERLEHVVPDFEDLCERHGLRGTPATIPDTPTERLRQRYFTNIFFPWTSNSIDELPGDGQS</sequence>
<feature type="region of interest" description="Disordered" evidence="2">
    <location>
        <begin position="709"/>
        <end position="792"/>
    </location>
</feature>
<dbReference type="InterPro" id="IPR041078">
    <property type="entry name" value="Plavaka"/>
</dbReference>
<dbReference type="GO" id="GO:0008270">
    <property type="term" value="F:zinc ion binding"/>
    <property type="evidence" value="ECO:0007669"/>
    <property type="project" value="UniProtKB-KW"/>
</dbReference>
<feature type="compositionally biased region" description="Basic residues" evidence="2">
    <location>
        <begin position="1003"/>
        <end position="1020"/>
    </location>
</feature>
<keyword evidence="1" id="KW-0863">Zinc-finger</keyword>
<feature type="compositionally biased region" description="Basic residues" evidence="2">
    <location>
        <begin position="256"/>
        <end position="267"/>
    </location>
</feature>
<reference evidence="4 5" key="1">
    <citation type="submission" date="2017-03" db="EMBL/GenBank/DDBJ databases">
        <title>WGS assembly of Porphyra umbilicalis.</title>
        <authorList>
            <person name="Brawley S.H."/>
            <person name="Blouin N.A."/>
            <person name="Ficko-Blean E."/>
            <person name="Wheeler G.L."/>
            <person name="Lohr M."/>
            <person name="Goodson H.V."/>
            <person name="Jenkins J.W."/>
            <person name="Blaby-Haas C.E."/>
            <person name="Helliwell K.E."/>
            <person name="Chan C."/>
            <person name="Marriage T."/>
            <person name="Bhattacharya D."/>
            <person name="Klein A.S."/>
            <person name="Badis Y."/>
            <person name="Brodie J."/>
            <person name="Cao Y."/>
            <person name="Collen J."/>
            <person name="Dittami S.M."/>
            <person name="Gachon C.M."/>
            <person name="Green B.R."/>
            <person name="Karpowicz S."/>
            <person name="Kim J.W."/>
            <person name="Kudahl U."/>
            <person name="Lin S."/>
            <person name="Michel G."/>
            <person name="Mittag M."/>
            <person name="Olson B.J."/>
            <person name="Pangilinan J."/>
            <person name="Peng Y."/>
            <person name="Qiu H."/>
            <person name="Shu S."/>
            <person name="Singer J.T."/>
            <person name="Smith A.G."/>
            <person name="Sprecher B.N."/>
            <person name="Wagner V."/>
            <person name="Wang W."/>
            <person name="Wang Z.-Y."/>
            <person name="Yan J."/>
            <person name="Yarish C."/>
            <person name="Zoeuner-Riek S."/>
            <person name="Zhuang Y."/>
            <person name="Zou Y."/>
            <person name="Lindquist E.A."/>
            <person name="Grimwood J."/>
            <person name="Barry K."/>
            <person name="Rokhsar D.S."/>
            <person name="Schmutz J."/>
            <person name="Stiller J.W."/>
            <person name="Grossman A.R."/>
            <person name="Prochnik S.E."/>
        </authorList>
    </citation>
    <scope>NUCLEOTIDE SEQUENCE [LARGE SCALE GENOMIC DNA]</scope>
    <source>
        <strain evidence="4">4086291</strain>
    </source>
</reference>
<feature type="region of interest" description="Disordered" evidence="2">
    <location>
        <begin position="226"/>
        <end position="267"/>
    </location>
</feature>
<feature type="compositionally biased region" description="Low complexity" evidence="2">
    <location>
        <begin position="227"/>
        <end position="255"/>
    </location>
</feature>